<keyword evidence="2" id="KW-1185">Reference proteome</keyword>
<evidence type="ECO:0000313" key="3">
    <source>
        <dbReference type="WBParaSite" id="nRc.2.0.1.t24460-RA"/>
    </source>
</evidence>
<reference evidence="3" key="1">
    <citation type="submission" date="2022-11" db="UniProtKB">
        <authorList>
            <consortium name="WormBaseParasite"/>
        </authorList>
    </citation>
    <scope>IDENTIFICATION</scope>
</reference>
<proteinExistence type="predicted"/>
<sequence>MAPILNLVVSINRVVMHGVPRLPAPIVADPFAFVVVMGTTCCYYRICGRRFYEICFHYGVYGIWKVKHFFISRA</sequence>
<dbReference type="Proteomes" id="UP000887565">
    <property type="component" value="Unplaced"/>
</dbReference>
<feature type="transmembrane region" description="Helical" evidence="1">
    <location>
        <begin position="22"/>
        <end position="44"/>
    </location>
</feature>
<protein>
    <submittedName>
        <fullName evidence="3">Uncharacterized protein</fullName>
    </submittedName>
</protein>
<accession>A0A915JF72</accession>
<evidence type="ECO:0000256" key="1">
    <source>
        <dbReference type="SAM" id="Phobius"/>
    </source>
</evidence>
<organism evidence="2 3">
    <name type="scientific">Romanomermis culicivorax</name>
    <name type="common">Nematode worm</name>
    <dbReference type="NCBI Taxonomy" id="13658"/>
    <lineage>
        <taxon>Eukaryota</taxon>
        <taxon>Metazoa</taxon>
        <taxon>Ecdysozoa</taxon>
        <taxon>Nematoda</taxon>
        <taxon>Enoplea</taxon>
        <taxon>Dorylaimia</taxon>
        <taxon>Mermithida</taxon>
        <taxon>Mermithoidea</taxon>
        <taxon>Mermithidae</taxon>
        <taxon>Romanomermis</taxon>
    </lineage>
</organism>
<dbReference type="AlphaFoldDB" id="A0A915JF72"/>
<evidence type="ECO:0000313" key="2">
    <source>
        <dbReference type="Proteomes" id="UP000887565"/>
    </source>
</evidence>
<keyword evidence="1" id="KW-1133">Transmembrane helix</keyword>
<keyword evidence="1" id="KW-0472">Membrane</keyword>
<keyword evidence="1" id="KW-0812">Transmembrane</keyword>
<name>A0A915JF72_ROMCU</name>
<dbReference type="WBParaSite" id="nRc.2.0.1.t24460-RA">
    <property type="protein sequence ID" value="nRc.2.0.1.t24460-RA"/>
    <property type="gene ID" value="nRc.2.0.1.g24460"/>
</dbReference>